<dbReference type="GO" id="GO:0020037">
    <property type="term" value="F:heme binding"/>
    <property type="evidence" value="ECO:0007669"/>
    <property type="project" value="InterPro"/>
</dbReference>
<gene>
    <name evidence="7" type="ordered locus">MYSTI_04792</name>
</gene>
<dbReference type="PRINTS" id="PR00385">
    <property type="entry name" value="P450"/>
</dbReference>
<comment type="cofactor">
    <cofactor evidence="1 5">
        <name>heme</name>
        <dbReference type="ChEBI" id="CHEBI:30413"/>
    </cofactor>
</comment>
<dbReference type="Pfam" id="PF00067">
    <property type="entry name" value="p450"/>
    <property type="match status" value="1"/>
</dbReference>
<accession>L7UEP5</accession>
<reference evidence="7 8" key="1">
    <citation type="journal article" date="2013" name="Genome Announc.">
        <title>Complete genome sequence of Myxococcus stipitatus strain DSM 14675, a fruiting myxobacterium.</title>
        <authorList>
            <person name="Huntley S."/>
            <person name="Kneip S."/>
            <person name="Treuner-Lange A."/>
            <person name="Sogaard-Andersen L."/>
        </authorList>
    </citation>
    <scope>NUCLEOTIDE SEQUENCE [LARGE SCALE GENOMIC DNA]</scope>
    <source>
        <strain evidence="8">DSM 14675 / JCM 12634 / Mx s8</strain>
    </source>
</reference>
<dbReference type="OrthoDB" id="9764248at2"/>
<dbReference type="GO" id="GO:0004497">
    <property type="term" value="F:monooxygenase activity"/>
    <property type="evidence" value="ECO:0007669"/>
    <property type="project" value="UniProtKB-KW"/>
</dbReference>
<dbReference type="PANTHER" id="PTHR24305:SF166">
    <property type="entry name" value="CYTOCHROME P450 12A4, MITOCHONDRIAL-RELATED"/>
    <property type="match status" value="1"/>
</dbReference>
<evidence type="ECO:0000256" key="1">
    <source>
        <dbReference type="ARBA" id="ARBA00001971"/>
    </source>
</evidence>
<dbReference type="RefSeq" id="WP_015350338.1">
    <property type="nucleotide sequence ID" value="NC_020126.1"/>
</dbReference>
<dbReference type="CDD" id="cd11053">
    <property type="entry name" value="CYP110-like"/>
    <property type="match status" value="1"/>
</dbReference>
<evidence type="ECO:0000256" key="4">
    <source>
        <dbReference type="ARBA" id="ARBA00023004"/>
    </source>
</evidence>
<keyword evidence="8" id="KW-1185">Reference proteome</keyword>
<protein>
    <submittedName>
        <fullName evidence="7">Cytochrome P450 family protein</fullName>
    </submittedName>
</protein>
<dbReference type="STRING" id="1278073.MYSTI_04792"/>
<name>L7UEP5_MYXSD</name>
<keyword evidence="3 5" id="KW-0479">Metal-binding</keyword>
<dbReference type="InterPro" id="IPR050121">
    <property type="entry name" value="Cytochrome_P450_monoxygenase"/>
</dbReference>
<dbReference type="Proteomes" id="UP000011131">
    <property type="component" value="Chromosome"/>
</dbReference>
<sequence>MTRHELPPGLSASAAAQGFRFFQNPLSFLDQCVEQFGDLFTIQFPGSRKQVCLSNPEDLKEMYTGSPDLLHAGEAAGSVFSPLTGWNCTLTLDGEAHARRRELVQAPFRGGQVERHAGAMYAIATAAIERWPRTGRFPLQPQMQDIALRIIFRTVLGLDDTAPGHARFLELISQVARLGMGSKMLLIPALRWDLGPLSPWGRIVRIVRDTDALLFAEIARRRTDPKLATSEDVLSLLIRGEGQDGLRLTDQEIRDETVALLIAGLETTAVALTWVAERLMALPEVRERLRAELEPLHTNGELDVTRLSALPYLDAVLKESLRNRSLSPICGGRVLKAPMRLREYELPADTVLINSPYLLHRRRELYSEPDAFRPERFLGSPPSAHKWTTFGGGNRRCLGQKFALLELKVVTSAMVLQTGLELATPRVVPKADGIHLVPAAGLPVRRGTCPFAKKAAAAS</sequence>
<dbReference type="PRINTS" id="PR00465">
    <property type="entry name" value="EP450IV"/>
</dbReference>
<keyword evidence="6" id="KW-0560">Oxidoreductase</keyword>
<dbReference type="EMBL" id="CP004025">
    <property type="protein sequence ID" value="AGC46082.1"/>
    <property type="molecule type" value="Genomic_DNA"/>
</dbReference>
<keyword evidence="6" id="KW-0503">Monooxygenase</keyword>
<dbReference type="PANTHER" id="PTHR24305">
    <property type="entry name" value="CYTOCHROME P450"/>
    <property type="match status" value="1"/>
</dbReference>
<dbReference type="KEGG" id="msd:MYSTI_04792"/>
<dbReference type="InterPro" id="IPR001128">
    <property type="entry name" value="Cyt_P450"/>
</dbReference>
<evidence type="ECO:0000313" key="8">
    <source>
        <dbReference type="Proteomes" id="UP000011131"/>
    </source>
</evidence>
<organism evidence="7 8">
    <name type="scientific">Myxococcus stipitatus (strain DSM 14675 / JCM 12634 / Mx s8)</name>
    <dbReference type="NCBI Taxonomy" id="1278073"/>
    <lineage>
        <taxon>Bacteria</taxon>
        <taxon>Pseudomonadati</taxon>
        <taxon>Myxococcota</taxon>
        <taxon>Myxococcia</taxon>
        <taxon>Myxococcales</taxon>
        <taxon>Cystobacterineae</taxon>
        <taxon>Myxococcaceae</taxon>
        <taxon>Myxococcus</taxon>
    </lineage>
</organism>
<dbReference type="Gene3D" id="1.10.630.10">
    <property type="entry name" value="Cytochrome P450"/>
    <property type="match status" value="1"/>
</dbReference>
<evidence type="ECO:0000256" key="2">
    <source>
        <dbReference type="ARBA" id="ARBA00010617"/>
    </source>
</evidence>
<feature type="binding site" description="axial binding residue" evidence="5">
    <location>
        <position position="397"/>
    </location>
    <ligand>
        <name>heme</name>
        <dbReference type="ChEBI" id="CHEBI:30413"/>
    </ligand>
    <ligandPart>
        <name>Fe</name>
        <dbReference type="ChEBI" id="CHEBI:18248"/>
    </ligandPart>
</feature>
<dbReference type="GO" id="GO:0005506">
    <property type="term" value="F:iron ion binding"/>
    <property type="evidence" value="ECO:0007669"/>
    <property type="project" value="InterPro"/>
</dbReference>
<dbReference type="GO" id="GO:0016705">
    <property type="term" value="F:oxidoreductase activity, acting on paired donors, with incorporation or reduction of molecular oxygen"/>
    <property type="evidence" value="ECO:0007669"/>
    <property type="project" value="InterPro"/>
</dbReference>
<dbReference type="AlphaFoldDB" id="L7UEP5"/>
<dbReference type="HOGENOM" id="CLU_001570_5_1_7"/>
<keyword evidence="4 5" id="KW-0408">Iron</keyword>
<evidence type="ECO:0000256" key="5">
    <source>
        <dbReference type="PIRSR" id="PIRSR602403-1"/>
    </source>
</evidence>
<dbReference type="PROSITE" id="PS00086">
    <property type="entry name" value="CYTOCHROME_P450"/>
    <property type="match status" value="1"/>
</dbReference>
<dbReference type="InterPro" id="IPR002403">
    <property type="entry name" value="Cyt_P450_E_grp-IV"/>
</dbReference>
<evidence type="ECO:0000256" key="6">
    <source>
        <dbReference type="RuleBase" id="RU000461"/>
    </source>
</evidence>
<evidence type="ECO:0000313" key="7">
    <source>
        <dbReference type="EMBL" id="AGC46082.1"/>
    </source>
</evidence>
<dbReference type="eggNOG" id="COG2124">
    <property type="taxonomic scope" value="Bacteria"/>
</dbReference>
<comment type="similarity">
    <text evidence="2 6">Belongs to the cytochrome P450 family.</text>
</comment>
<evidence type="ECO:0000256" key="3">
    <source>
        <dbReference type="ARBA" id="ARBA00022723"/>
    </source>
</evidence>
<dbReference type="PATRIC" id="fig|1278073.3.peg.4865"/>
<dbReference type="SUPFAM" id="SSF48264">
    <property type="entry name" value="Cytochrome P450"/>
    <property type="match status" value="1"/>
</dbReference>
<proteinExistence type="inferred from homology"/>
<dbReference type="InterPro" id="IPR017972">
    <property type="entry name" value="Cyt_P450_CS"/>
</dbReference>
<keyword evidence="5 6" id="KW-0349">Heme</keyword>
<dbReference type="InterPro" id="IPR036396">
    <property type="entry name" value="Cyt_P450_sf"/>
</dbReference>